<dbReference type="InterPro" id="IPR019540">
    <property type="entry name" value="PtdIno-glycan_biosynth_class_S"/>
</dbReference>
<accession>A0AA35NR21</accession>
<dbReference type="GO" id="GO:0042765">
    <property type="term" value="C:GPI-anchor transamidase complex"/>
    <property type="evidence" value="ECO:0007669"/>
    <property type="project" value="InterPro"/>
</dbReference>
<dbReference type="GO" id="GO:0006506">
    <property type="term" value="P:GPI anchor biosynthetic process"/>
    <property type="evidence" value="ECO:0007669"/>
    <property type="project" value="UniProtKB-UniPathway"/>
</dbReference>
<evidence type="ECO:0000313" key="1">
    <source>
        <dbReference type="EMBL" id="CAI4059272.1"/>
    </source>
</evidence>
<name>A0AA35NR21_SACK1</name>
<dbReference type="PANTHER" id="PTHR21072">
    <property type="entry name" value="GPI TRANSAMIDASE COMPONENT PIG-S"/>
    <property type="match status" value="1"/>
</dbReference>
<dbReference type="GO" id="GO:0016255">
    <property type="term" value="P:attachment of GPI anchor to protein"/>
    <property type="evidence" value="ECO:0007669"/>
    <property type="project" value="InterPro"/>
</dbReference>
<dbReference type="PANTHER" id="PTHR21072:SF13">
    <property type="entry name" value="GPI TRANSAMIDASE COMPONENT PIG-S"/>
    <property type="match status" value="1"/>
</dbReference>
<sequence>MSNANLRKWVGFCFVAIYLFVGVPLWYKLTTVYRASLPINYIESLQKNKFQDIHLVIPVYVKSDTYRFPDIHDAVQVQVNHLLNSQVQRIPWSLQILPYNETMQQMEDKDNQFHVVTLVLDEFVGYSSAYDTKETLVYYDDAAVLTNDLPFFVAQTLVEHTFQLEWTHLNKTYKGASANSDVAISYDPNIHLSITLLSGDGNPVAWEIESTLTDYFSPFRNFLSPLVNFTVDSSIVYHNDLNLHSLNGSSAEVTWFDLSHTIDLSELSSMTYYPEDSALNLAIVFPSISSTPNGLAFVNGTQISDSAVALDWNSYLVPQWGVIIINKMPLKPNSVISEDYLEPMMYRFSTDIFQLLGLTEGSQDLLSPYITIDSFKRLTTLRNLDKAIETLWSLVKLTQQFQGMSIPREVSDNVIEALDLRLQIIDLLNDPDKGCDIVWNNALHLSNELVKLCEKAFFNGEMVQQNFFPQEHMIAVYLPLLGPISAVMFFGFYNLMKEKSQRTEKNGAEREVAKENLELKEAQKLNAIDGEDELGVDN</sequence>
<dbReference type="OrthoDB" id="28748at2759"/>
<gene>
    <name evidence="1" type="primary">SKDI04G6380</name>
    <name evidence="1" type="ORF">SKDI_04G6380</name>
</gene>
<protein>
    <submittedName>
        <fullName evidence="1">Uncharacterized protein</fullName>
    </submittedName>
</protein>
<reference evidence="1" key="1">
    <citation type="submission" date="2022-10" db="EMBL/GenBank/DDBJ databases">
        <authorList>
            <person name="Byrne P K."/>
        </authorList>
    </citation>
    <scope>NUCLEOTIDE SEQUENCE</scope>
    <source>
        <strain evidence="1">IFO1802</strain>
    </source>
</reference>
<dbReference type="Proteomes" id="UP001162087">
    <property type="component" value="Chromosome 4"/>
</dbReference>
<dbReference type="EMBL" id="OX365899">
    <property type="protein sequence ID" value="CAI4059272.1"/>
    <property type="molecule type" value="Genomic_DNA"/>
</dbReference>
<dbReference type="Pfam" id="PF10510">
    <property type="entry name" value="PIG-S"/>
    <property type="match status" value="1"/>
</dbReference>
<keyword evidence="2" id="KW-1185">Reference proteome</keyword>
<organism evidence="1 2">
    <name type="scientific">Saccharomyces kudriavzevii (strain ATCC MYA-4449 / AS 2.2408 / CBS 8840 / NBRC 1802 / NCYC 2889)</name>
    <name type="common">Yeast</name>
    <dbReference type="NCBI Taxonomy" id="226230"/>
    <lineage>
        <taxon>Eukaryota</taxon>
        <taxon>Fungi</taxon>
        <taxon>Dikarya</taxon>
        <taxon>Ascomycota</taxon>
        <taxon>Saccharomycotina</taxon>
        <taxon>Saccharomycetes</taxon>
        <taxon>Saccharomycetales</taxon>
        <taxon>Saccharomycetaceae</taxon>
        <taxon>Saccharomyces</taxon>
    </lineage>
</organism>
<evidence type="ECO:0000313" key="2">
    <source>
        <dbReference type="Proteomes" id="UP001162087"/>
    </source>
</evidence>
<proteinExistence type="predicted"/>